<evidence type="ECO:0000256" key="1">
    <source>
        <dbReference type="SAM" id="Phobius"/>
    </source>
</evidence>
<organism evidence="2">
    <name type="scientific">Clostridium tertium</name>
    <dbReference type="NCBI Taxonomy" id="1559"/>
    <lineage>
        <taxon>Bacteria</taxon>
        <taxon>Bacillati</taxon>
        <taxon>Bacillota</taxon>
        <taxon>Clostridia</taxon>
        <taxon>Eubacteriales</taxon>
        <taxon>Clostridiaceae</taxon>
        <taxon>Clostridium</taxon>
    </lineage>
</organism>
<feature type="transmembrane region" description="Helical" evidence="1">
    <location>
        <begin position="44"/>
        <end position="66"/>
    </location>
</feature>
<evidence type="ECO:0000313" key="2">
    <source>
        <dbReference type="EMBL" id="VYU22247.1"/>
    </source>
</evidence>
<feature type="transmembrane region" description="Helical" evidence="1">
    <location>
        <begin position="12"/>
        <end position="32"/>
    </location>
</feature>
<gene>
    <name evidence="2" type="ORF">CTLFYP3_01797</name>
</gene>
<reference evidence="2" key="1">
    <citation type="submission" date="2019-11" db="EMBL/GenBank/DDBJ databases">
        <authorList>
            <person name="Feng L."/>
        </authorList>
    </citation>
    <scope>NUCLEOTIDE SEQUENCE</scope>
    <source>
        <strain evidence="2">CTertiumLFYP3</strain>
    </source>
</reference>
<keyword evidence="1" id="KW-1133">Transmembrane helix</keyword>
<name>A0A6N3D982_9CLOT</name>
<dbReference type="EMBL" id="CACRTO010000018">
    <property type="protein sequence ID" value="VYU22247.1"/>
    <property type="molecule type" value="Genomic_DNA"/>
</dbReference>
<accession>A0A6N3D982</accession>
<dbReference type="AlphaFoldDB" id="A0A6N3D982"/>
<feature type="transmembrane region" description="Helical" evidence="1">
    <location>
        <begin position="78"/>
        <end position="98"/>
    </location>
</feature>
<keyword evidence="1" id="KW-0812">Transmembrane</keyword>
<keyword evidence="1" id="KW-0472">Membrane</keyword>
<proteinExistence type="predicted"/>
<sequence>MEKTKIIKKLGIGSLSLITSIIAIIFSFTSFSGKSIGEELLSAIGIKFPSLIISTLLFILSIFIGYKKKDNKYSELGMTLSIIFIVIIILSTIISIFFK</sequence>
<protein>
    <submittedName>
        <fullName evidence="2">Uncharacterized protein</fullName>
    </submittedName>
</protein>
<dbReference type="RefSeq" id="WP_421755592.1">
    <property type="nucleotide sequence ID" value="NZ_CACRTO010000018.1"/>
</dbReference>